<dbReference type="eggNOG" id="KOG0550">
    <property type="taxonomic scope" value="Eukaryota"/>
</dbReference>
<dbReference type="InterPro" id="IPR011990">
    <property type="entry name" value="TPR-like_helical_dom_sf"/>
</dbReference>
<dbReference type="OMA" id="KLYMNRA"/>
<dbReference type="PROSITE" id="PS50005">
    <property type="entry name" value="TPR"/>
    <property type="match status" value="3"/>
</dbReference>
<dbReference type="Pfam" id="PF07719">
    <property type="entry name" value="TPR_2"/>
    <property type="match status" value="1"/>
</dbReference>
<evidence type="ECO:0000313" key="6">
    <source>
        <dbReference type="Proteomes" id="UP000001744"/>
    </source>
</evidence>
<organism evidence="5 6">
    <name type="scientific">Schizosaccharomyces japonicus (strain yFS275 / FY16936)</name>
    <name type="common">Fission yeast</name>
    <dbReference type="NCBI Taxonomy" id="402676"/>
    <lineage>
        <taxon>Eukaryota</taxon>
        <taxon>Fungi</taxon>
        <taxon>Dikarya</taxon>
        <taxon>Ascomycota</taxon>
        <taxon>Taphrinomycotina</taxon>
        <taxon>Schizosaccharomycetes</taxon>
        <taxon>Schizosaccharomycetales</taxon>
        <taxon>Schizosaccharomycetaceae</taxon>
        <taxon>Schizosaccharomyces</taxon>
    </lineage>
</organism>
<dbReference type="OrthoDB" id="10250354at2759"/>
<evidence type="ECO:0000256" key="1">
    <source>
        <dbReference type="ARBA" id="ARBA00022737"/>
    </source>
</evidence>
<dbReference type="HOGENOM" id="CLU_015935_2_1_1"/>
<dbReference type="EMBL" id="KE651167">
    <property type="protein sequence ID" value="EEB09188.1"/>
    <property type="molecule type" value="Genomic_DNA"/>
</dbReference>
<dbReference type="InterPro" id="IPR018253">
    <property type="entry name" value="DnaJ_domain_CS"/>
</dbReference>
<dbReference type="SMART" id="SM00028">
    <property type="entry name" value="TPR"/>
    <property type="match status" value="6"/>
</dbReference>
<reference evidence="5 6" key="1">
    <citation type="journal article" date="2011" name="Science">
        <title>Comparative functional genomics of the fission yeasts.</title>
        <authorList>
            <person name="Rhind N."/>
            <person name="Chen Z."/>
            <person name="Yassour M."/>
            <person name="Thompson D.A."/>
            <person name="Haas B.J."/>
            <person name="Habib N."/>
            <person name="Wapinski I."/>
            <person name="Roy S."/>
            <person name="Lin M.F."/>
            <person name="Heiman D.I."/>
            <person name="Young S.K."/>
            <person name="Furuya K."/>
            <person name="Guo Y."/>
            <person name="Pidoux A."/>
            <person name="Chen H.M."/>
            <person name="Robbertse B."/>
            <person name="Goldberg J.M."/>
            <person name="Aoki K."/>
            <person name="Bayne E.H."/>
            <person name="Berlin A.M."/>
            <person name="Desjardins C.A."/>
            <person name="Dobbs E."/>
            <person name="Dukaj L."/>
            <person name="Fan L."/>
            <person name="FitzGerald M.G."/>
            <person name="French C."/>
            <person name="Gujja S."/>
            <person name="Hansen K."/>
            <person name="Keifenheim D."/>
            <person name="Levin J.Z."/>
            <person name="Mosher R.A."/>
            <person name="Mueller C.A."/>
            <person name="Pfiffner J."/>
            <person name="Priest M."/>
            <person name="Russ C."/>
            <person name="Smialowska A."/>
            <person name="Swoboda P."/>
            <person name="Sykes S.M."/>
            <person name="Vaughn M."/>
            <person name="Vengrova S."/>
            <person name="Yoder R."/>
            <person name="Zeng Q."/>
            <person name="Allshire R."/>
            <person name="Baulcombe D."/>
            <person name="Birren B.W."/>
            <person name="Brown W."/>
            <person name="Ekwall K."/>
            <person name="Kellis M."/>
            <person name="Leatherwood J."/>
            <person name="Levin H."/>
            <person name="Margalit H."/>
            <person name="Martienssen R."/>
            <person name="Nieduszynski C.A."/>
            <person name="Spatafora J.W."/>
            <person name="Friedman N."/>
            <person name="Dalgaard J.Z."/>
            <person name="Baumann P."/>
            <person name="Niki H."/>
            <person name="Regev A."/>
            <person name="Nusbaum C."/>
        </authorList>
    </citation>
    <scope>NUCLEOTIDE SEQUENCE [LARGE SCALE GENOMIC DNA]</scope>
    <source>
        <strain evidence="6">yFS275 / FY16936</strain>
    </source>
</reference>
<feature type="domain" description="J" evidence="4">
    <location>
        <begin position="350"/>
        <end position="415"/>
    </location>
</feature>
<proteinExistence type="predicted"/>
<evidence type="ECO:0000256" key="3">
    <source>
        <dbReference type="PROSITE-ProRule" id="PRU00339"/>
    </source>
</evidence>
<dbReference type="InterPro" id="IPR001623">
    <property type="entry name" value="DnaJ_domain"/>
</dbReference>
<dbReference type="Proteomes" id="UP000001744">
    <property type="component" value="Unassembled WGS sequence"/>
</dbReference>
<dbReference type="Gene3D" id="1.25.40.10">
    <property type="entry name" value="Tetratricopeptide repeat domain"/>
    <property type="match status" value="3"/>
</dbReference>
<name>B6K6N4_SCHJY</name>
<evidence type="ECO:0000259" key="4">
    <source>
        <dbReference type="PROSITE" id="PS50076"/>
    </source>
</evidence>
<feature type="repeat" description="TPR" evidence="3">
    <location>
        <begin position="24"/>
        <end position="57"/>
    </location>
</feature>
<dbReference type="SUPFAM" id="SSF46565">
    <property type="entry name" value="Chaperone J-domain"/>
    <property type="match status" value="1"/>
</dbReference>
<dbReference type="InterPro" id="IPR036869">
    <property type="entry name" value="J_dom_sf"/>
</dbReference>
<evidence type="ECO:0000313" key="5">
    <source>
        <dbReference type="EMBL" id="EEB09188.1"/>
    </source>
</evidence>
<gene>
    <name evidence="5" type="ORF">SJAG_04371</name>
</gene>
<feature type="repeat" description="TPR" evidence="3">
    <location>
        <begin position="178"/>
        <end position="211"/>
    </location>
</feature>
<evidence type="ECO:0000256" key="2">
    <source>
        <dbReference type="ARBA" id="ARBA00022803"/>
    </source>
</evidence>
<dbReference type="STRING" id="402676.B6K6N4"/>
<dbReference type="CDD" id="cd06257">
    <property type="entry name" value="DnaJ"/>
    <property type="match status" value="1"/>
</dbReference>
<dbReference type="SMART" id="SM00271">
    <property type="entry name" value="DnaJ"/>
    <property type="match status" value="1"/>
</dbReference>
<keyword evidence="1" id="KW-0677">Repeat</keyword>
<dbReference type="JaponicusDB" id="SJAG_04371"/>
<dbReference type="InterPro" id="IPR019734">
    <property type="entry name" value="TPR_rpt"/>
</dbReference>
<dbReference type="PROSITE" id="PS00636">
    <property type="entry name" value="DNAJ_1"/>
    <property type="match status" value="1"/>
</dbReference>
<dbReference type="PROSITE" id="PS50076">
    <property type="entry name" value="DNAJ_2"/>
    <property type="match status" value="1"/>
</dbReference>
<feature type="repeat" description="TPR" evidence="3">
    <location>
        <begin position="224"/>
        <end position="257"/>
    </location>
</feature>
<dbReference type="RefSeq" id="XP_002175481.1">
    <property type="nucleotide sequence ID" value="XM_002175445.2"/>
</dbReference>
<dbReference type="FunFam" id="1.10.287.110:FF:000055">
    <property type="entry name" value="DnaJ subfamily C member 7"/>
    <property type="match status" value="1"/>
</dbReference>
<dbReference type="PANTHER" id="PTHR45188:SF2">
    <property type="entry name" value="DNAJ HOMOLOG SUBFAMILY C MEMBER 7"/>
    <property type="match status" value="1"/>
</dbReference>
<keyword evidence="6" id="KW-1185">Reference proteome</keyword>
<dbReference type="Gene3D" id="1.10.287.110">
    <property type="entry name" value="DnaJ domain"/>
    <property type="match status" value="1"/>
</dbReference>
<accession>B6K6N4</accession>
<dbReference type="AlphaFoldDB" id="B6K6N4"/>
<dbReference type="VEuPathDB" id="FungiDB:SJAG_04371"/>
<dbReference type="PANTHER" id="PTHR45188">
    <property type="entry name" value="DNAJ PROTEIN P58IPK HOMOLOG"/>
    <property type="match status" value="1"/>
</dbReference>
<dbReference type="Pfam" id="PF13432">
    <property type="entry name" value="TPR_16"/>
    <property type="match status" value="1"/>
</dbReference>
<keyword evidence="2 3" id="KW-0802">TPR repeat</keyword>
<dbReference type="PROSITE" id="PS50293">
    <property type="entry name" value="TPR_REGION"/>
    <property type="match status" value="2"/>
</dbReference>
<sequence length="470" mass="52431">MTVADMSNGETTTSTETVNPLQAAEEFKARGNEFYKLGSFQEAVEFYTKAIEQGPTANQAIYYSNRAAAYSQMGEYELALQDARRSDRLAPGVPKTAHRIAQAQESISIYNEALVYLEHNQPGLSLNALDRLERRLHPKARRPVSWELLKARICLAQKDYGQAQKVVLSLLRENSRNVEALVIRGLVFYYTGESQKALTHFQEALKLDPDSSTARKFFKLIRSLESTKSQGNASFKAGDYEKAYQLYTNALEIDPENKDTNAKLYMNRATVLLKLKRPEEAIVDSDAAIRLDSTYLKGYKVRAKAHEMLEDWEAAINDIKSAVEIDGTDASLRNELRRLDLELKKSKRKDHYKVLGVSKSASDSEIKKAFRKKALQFHPDKNPDNKEAEARFKEVNEAYSILSDPQKKYRYDSGADLEGMEGGSGMGGGMDPFDILRAYQSAGSGFGGSPFSGFSGGFPGGGFSNANFSF</sequence>
<dbReference type="InterPro" id="IPR013105">
    <property type="entry name" value="TPR_2"/>
</dbReference>
<protein>
    <submittedName>
        <fullName evidence="5">DNAJ/TPR domain-containing protein DNAJC7 family protein</fullName>
    </submittedName>
</protein>
<dbReference type="Pfam" id="PF00226">
    <property type="entry name" value="DnaJ"/>
    <property type="match status" value="1"/>
</dbReference>
<dbReference type="Pfam" id="PF14559">
    <property type="entry name" value="TPR_19"/>
    <property type="match status" value="1"/>
</dbReference>
<dbReference type="PRINTS" id="PR00625">
    <property type="entry name" value="JDOMAIN"/>
</dbReference>
<dbReference type="GeneID" id="7050923"/>
<dbReference type="SUPFAM" id="SSF48452">
    <property type="entry name" value="TPR-like"/>
    <property type="match status" value="1"/>
</dbReference>